<name>A0A1X0QN25_RHIZD</name>
<dbReference type="VEuPathDB" id="FungiDB:BCV72DRAFT_322966"/>
<dbReference type="Proteomes" id="UP000242414">
    <property type="component" value="Unassembled WGS sequence"/>
</dbReference>
<protein>
    <submittedName>
        <fullName evidence="1">Uncharacterized protein</fullName>
    </submittedName>
</protein>
<accession>A0A1X0QN25</accession>
<organism evidence="1">
    <name type="scientific">Rhizopus microsporus var. microsporus</name>
    <dbReference type="NCBI Taxonomy" id="86635"/>
    <lineage>
        <taxon>Eukaryota</taxon>
        <taxon>Fungi</taxon>
        <taxon>Fungi incertae sedis</taxon>
        <taxon>Mucoromycota</taxon>
        <taxon>Mucoromycotina</taxon>
        <taxon>Mucoromycetes</taxon>
        <taxon>Mucorales</taxon>
        <taxon>Mucorineae</taxon>
        <taxon>Rhizopodaceae</taxon>
        <taxon>Rhizopus</taxon>
    </lineage>
</organism>
<dbReference type="AlphaFoldDB" id="A0A1X0QN25"/>
<proteinExistence type="predicted"/>
<sequence>MYSVLYSQHLVISQHPLILQFFKARRKIQLPYSRVTRFRNLELTTVDSPNQKVWKQ</sequence>
<reference evidence="1" key="1">
    <citation type="journal article" date="2016" name="Proc. Natl. Acad. Sci. U.S.A.">
        <title>Lipid metabolic changes in an early divergent fungus govern the establishment of a mutualistic symbiosis with endobacteria.</title>
        <authorList>
            <person name="Lastovetsky O.A."/>
            <person name="Gaspar M.L."/>
            <person name="Mondo S.J."/>
            <person name="LaButti K.M."/>
            <person name="Sandor L."/>
            <person name="Grigoriev I.V."/>
            <person name="Henry S.A."/>
            <person name="Pawlowska T.E."/>
        </authorList>
    </citation>
    <scope>NUCLEOTIDE SEQUENCE [LARGE SCALE GENOMIC DNA]</scope>
    <source>
        <strain evidence="1">ATCC 52814</strain>
    </source>
</reference>
<evidence type="ECO:0000313" key="1">
    <source>
        <dbReference type="EMBL" id="ORE01131.1"/>
    </source>
</evidence>
<gene>
    <name evidence="1" type="ORF">BCV72DRAFT_322966</name>
</gene>
<dbReference type="EMBL" id="KV922180">
    <property type="protein sequence ID" value="ORE01131.1"/>
    <property type="molecule type" value="Genomic_DNA"/>
</dbReference>